<sequence>MVWINELVIVTVSTYLRTYWCFKFYTLFWRR</sequence>
<evidence type="ECO:0000313" key="1">
    <source>
        <dbReference type="EMBL" id="MBX44686.1"/>
    </source>
</evidence>
<accession>A0A2P2NQA8</accession>
<protein>
    <submittedName>
        <fullName evidence="1">Uncharacterized protein</fullName>
    </submittedName>
</protein>
<dbReference type="EMBL" id="GGEC01064202">
    <property type="protein sequence ID" value="MBX44686.1"/>
    <property type="molecule type" value="Transcribed_RNA"/>
</dbReference>
<proteinExistence type="predicted"/>
<name>A0A2P2NQA8_RHIMU</name>
<reference evidence="1" key="1">
    <citation type="submission" date="2018-02" db="EMBL/GenBank/DDBJ databases">
        <title>Rhizophora mucronata_Transcriptome.</title>
        <authorList>
            <person name="Meera S.P."/>
            <person name="Sreeshan A."/>
            <person name="Augustine A."/>
        </authorList>
    </citation>
    <scope>NUCLEOTIDE SEQUENCE</scope>
    <source>
        <tissue evidence="1">Leaf</tissue>
    </source>
</reference>
<organism evidence="1">
    <name type="scientific">Rhizophora mucronata</name>
    <name type="common">Asiatic mangrove</name>
    <dbReference type="NCBI Taxonomy" id="61149"/>
    <lineage>
        <taxon>Eukaryota</taxon>
        <taxon>Viridiplantae</taxon>
        <taxon>Streptophyta</taxon>
        <taxon>Embryophyta</taxon>
        <taxon>Tracheophyta</taxon>
        <taxon>Spermatophyta</taxon>
        <taxon>Magnoliopsida</taxon>
        <taxon>eudicotyledons</taxon>
        <taxon>Gunneridae</taxon>
        <taxon>Pentapetalae</taxon>
        <taxon>rosids</taxon>
        <taxon>fabids</taxon>
        <taxon>Malpighiales</taxon>
        <taxon>Rhizophoraceae</taxon>
        <taxon>Rhizophora</taxon>
    </lineage>
</organism>
<dbReference type="AlphaFoldDB" id="A0A2P2NQA8"/>